<dbReference type="RefSeq" id="WP_246205140.1">
    <property type="nucleotide sequence ID" value="NZ_BAAANK010000001.1"/>
</dbReference>
<dbReference type="Pfam" id="PF00356">
    <property type="entry name" value="LacI"/>
    <property type="match status" value="1"/>
</dbReference>
<evidence type="ECO:0000259" key="6">
    <source>
        <dbReference type="PROSITE" id="PS50943"/>
    </source>
</evidence>
<dbReference type="Gene3D" id="1.10.260.40">
    <property type="entry name" value="lambda repressor-like DNA-binding domains"/>
    <property type="match status" value="1"/>
</dbReference>
<keyword evidence="1" id="KW-0805">Transcription regulation</keyword>
<evidence type="ECO:0000313" key="7">
    <source>
        <dbReference type="EMBL" id="GAA1824974.1"/>
    </source>
</evidence>
<dbReference type="SUPFAM" id="SSF47413">
    <property type="entry name" value="lambda repressor-like DNA-binding domains"/>
    <property type="match status" value="1"/>
</dbReference>
<keyword evidence="2" id="KW-0238">DNA-binding</keyword>
<proteinExistence type="predicted"/>
<feature type="domain" description="HTH lacI-type" evidence="5">
    <location>
        <begin position="9"/>
        <end position="63"/>
    </location>
</feature>
<dbReference type="Proteomes" id="UP001501746">
    <property type="component" value="Unassembled WGS sequence"/>
</dbReference>
<dbReference type="InterPro" id="IPR028082">
    <property type="entry name" value="Peripla_BP_I"/>
</dbReference>
<dbReference type="SMART" id="SM00354">
    <property type="entry name" value="HTH_LACI"/>
    <property type="match status" value="1"/>
</dbReference>
<dbReference type="CDD" id="cd06267">
    <property type="entry name" value="PBP1_LacI_sugar_binding-like"/>
    <property type="match status" value="1"/>
</dbReference>
<reference evidence="7 8" key="1">
    <citation type="journal article" date="2019" name="Int. J. Syst. Evol. Microbiol.">
        <title>The Global Catalogue of Microorganisms (GCM) 10K type strain sequencing project: providing services to taxonomists for standard genome sequencing and annotation.</title>
        <authorList>
            <consortium name="The Broad Institute Genomics Platform"/>
            <consortium name="The Broad Institute Genome Sequencing Center for Infectious Disease"/>
            <person name="Wu L."/>
            <person name="Ma J."/>
        </authorList>
    </citation>
    <scope>NUCLEOTIDE SEQUENCE [LARGE SCALE GENOMIC DNA]</scope>
    <source>
        <strain evidence="7 8">JCM 14323</strain>
    </source>
</reference>
<evidence type="ECO:0000256" key="3">
    <source>
        <dbReference type="ARBA" id="ARBA00023163"/>
    </source>
</evidence>
<dbReference type="Pfam" id="PF13377">
    <property type="entry name" value="Peripla_BP_3"/>
    <property type="match status" value="1"/>
</dbReference>
<dbReference type="Gene3D" id="3.40.50.2300">
    <property type="match status" value="2"/>
</dbReference>
<evidence type="ECO:0000259" key="5">
    <source>
        <dbReference type="PROSITE" id="PS50932"/>
    </source>
</evidence>
<evidence type="ECO:0000256" key="4">
    <source>
        <dbReference type="SAM" id="MobiDB-lite"/>
    </source>
</evidence>
<dbReference type="InterPro" id="IPR000843">
    <property type="entry name" value="HTH_LacI"/>
</dbReference>
<dbReference type="InterPro" id="IPR029475">
    <property type="entry name" value="DUF6807"/>
</dbReference>
<evidence type="ECO:0000256" key="2">
    <source>
        <dbReference type="ARBA" id="ARBA00023125"/>
    </source>
</evidence>
<dbReference type="PANTHER" id="PTHR30146">
    <property type="entry name" value="LACI-RELATED TRANSCRIPTIONAL REPRESSOR"/>
    <property type="match status" value="1"/>
</dbReference>
<dbReference type="CDD" id="cd01392">
    <property type="entry name" value="HTH_LacI"/>
    <property type="match status" value="1"/>
</dbReference>
<evidence type="ECO:0000313" key="8">
    <source>
        <dbReference type="Proteomes" id="UP001501746"/>
    </source>
</evidence>
<comment type="caution">
    <text evidence="7">The sequence shown here is derived from an EMBL/GenBank/DDBJ whole genome shotgun (WGS) entry which is preliminary data.</text>
</comment>
<evidence type="ECO:0000256" key="1">
    <source>
        <dbReference type="ARBA" id="ARBA00023015"/>
    </source>
</evidence>
<organism evidence="7 8">
    <name type="scientific">Agromyces salentinus</name>
    <dbReference type="NCBI Taxonomy" id="269421"/>
    <lineage>
        <taxon>Bacteria</taxon>
        <taxon>Bacillati</taxon>
        <taxon>Actinomycetota</taxon>
        <taxon>Actinomycetes</taxon>
        <taxon>Micrococcales</taxon>
        <taxon>Microbacteriaceae</taxon>
        <taxon>Agromyces</taxon>
    </lineage>
</organism>
<dbReference type="Pfam" id="PF14100">
    <property type="entry name" value="DUF6807"/>
    <property type="match status" value="1"/>
</dbReference>
<dbReference type="PROSITE" id="PS50943">
    <property type="entry name" value="HTH_CROC1"/>
    <property type="match status" value="1"/>
</dbReference>
<dbReference type="PANTHER" id="PTHR30146:SF109">
    <property type="entry name" value="HTH-TYPE TRANSCRIPTIONAL REGULATOR GALS"/>
    <property type="match status" value="1"/>
</dbReference>
<dbReference type="SUPFAM" id="SSF53822">
    <property type="entry name" value="Periplasmic binding protein-like I"/>
    <property type="match status" value="1"/>
</dbReference>
<dbReference type="InterPro" id="IPR001387">
    <property type="entry name" value="Cro/C1-type_HTH"/>
</dbReference>
<keyword evidence="3" id="KW-0804">Transcription</keyword>
<keyword evidence="8" id="KW-1185">Reference proteome</keyword>
<feature type="region of interest" description="Disordered" evidence="4">
    <location>
        <begin position="637"/>
        <end position="660"/>
    </location>
</feature>
<name>A0ABN2MGN4_9MICO</name>
<dbReference type="InterPro" id="IPR010982">
    <property type="entry name" value="Lambda_DNA-bd_dom_sf"/>
</dbReference>
<dbReference type="InterPro" id="IPR046335">
    <property type="entry name" value="LacI/GalR-like_sensor"/>
</dbReference>
<dbReference type="PROSITE" id="PS50932">
    <property type="entry name" value="HTH_LACI_2"/>
    <property type="match status" value="1"/>
</dbReference>
<gene>
    <name evidence="7" type="ORF">GCM10009750_04940</name>
</gene>
<feature type="domain" description="HTH cro/C1-type" evidence="6">
    <location>
        <begin position="10"/>
        <end position="53"/>
    </location>
</feature>
<dbReference type="EMBL" id="BAAANK010000001">
    <property type="protein sequence ID" value="GAA1824974.1"/>
    <property type="molecule type" value="Genomic_DNA"/>
</dbReference>
<feature type="compositionally biased region" description="Gly residues" evidence="4">
    <location>
        <begin position="639"/>
        <end position="648"/>
    </location>
</feature>
<sequence>MPNPPHRQVTIAQVAEYAGVSQASVSRVLNRNQTVDPSIAAKVLDAVDKLNYSPSQMARNLVRGRSNTVALVVPDLENPMFQGVLKGLSREAERDGYRVLVADTAERVADEEEIAAEARSRCDALVLVSPRMPAERLETLLARSGPIVVVNRPVASNPAAELSIDYAHAAASLAEHLFSLGHTRLAYVAGPPQSYADGLRRRGLAEFVAHHAEVHVEDIPGGSQIEDGYRATEPVLSSGATAVVAFNDLIALGLLARLRELGVDVPGELSVAGIDDVPLARFAAPPLTTMSVPRVELGAQAWRRLRDAMSGTPATHPLSYRAILQARGSTGPAPESTGWLSPGRPILRIGDRVVARYEEGRTIDSVLSPRPYLHPVESLGGVRVTDVHPTDHLHHFGIGVALPDVNGTSYWGGRTYVQGVGSVMLENQGMQRRDDLELVDDAFVERLTWIDEREVAQLSEVRRITGRQTRVGERDAWMLGWRSSLAANFGALRLGSPATNGRDGAGYGGLFWRFPKWEATVVTRDGVGEAAAHGSHSPWLAVVDSQRRITVLLAQPADREPLAWFARVAEYLGIGPAIAWDDEVHLPEGGRLELGLDALIVDRIITDPAELERLAERLADEANADLPGLDLRPALANPGGIGGAGTSGAAGSPAPRPVQR</sequence>
<protein>
    <submittedName>
        <fullName evidence="7">PmoA family protein</fullName>
    </submittedName>
</protein>
<accession>A0ABN2MGN4</accession>